<dbReference type="EMBL" id="AMCI01004231">
    <property type="protein sequence ID" value="EJW98503.1"/>
    <property type="molecule type" value="Genomic_DNA"/>
</dbReference>
<reference evidence="1" key="1">
    <citation type="journal article" date="2012" name="PLoS ONE">
        <title>Gene sets for utilization of primary and secondary nutrition supplies in the distal gut of endangered iberian lynx.</title>
        <authorList>
            <person name="Alcaide M."/>
            <person name="Messina E."/>
            <person name="Richter M."/>
            <person name="Bargiela R."/>
            <person name="Peplies J."/>
            <person name="Huws S.A."/>
            <person name="Newbold C.J."/>
            <person name="Golyshin P.N."/>
            <person name="Simon M.A."/>
            <person name="Lopez G."/>
            <person name="Yakimov M.M."/>
            <person name="Ferrer M."/>
        </authorList>
    </citation>
    <scope>NUCLEOTIDE SEQUENCE</scope>
</reference>
<gene>
    <name evidence="1" type="ORF">EVA_13389</name>
</gene>
<dbReference type="AlphaFoldDB" id="J9FVF7"/>
<comment type="caution">
    <text evidence="1">The sequence shown here is derived from an EMBL/GenBank/DDBJ whole genome shotgun (WGS) entry which is preliminary data.</text>
</comment>
<proteinExistence type="predicted"/>
<accession>J9FVF7</accession>
<evidence type="ECO:0000313" key="1">
    <source>
        <dbReference type="EMBL" id="EJW98503.1"/>
    </source>
</evidence>
<name>J9FVF7_9ZZZZ</name>
<sequence length="35" mass="4270">MDNKIRILCFFQGAFKSLNQMMRQLPYKSYSIRQI</sequence>
<protein>
    <submittedName>
        <fullName evidence="1">Uncharacterized protein</fullName>
    </submittedName>
</protein>
<organism evidence="1">
    <name type="scientific">gut metagenome</name>
    <dbReference type="NCBI Taxonomy" id="749906"/>
    <lineage>
        <taxon>unclassified sequences</taxon>
        <taxon>metagenomes</taxon>
        <taxon>organismal metagenomes</taxon>
    </lineage>
</organism>